<protein>
    <submittedName>
        <fullName evidence="2">PepSY domain-containing protein</fullName>
    </submittedName>
</protein>
<keyword evidence="3" id="KW-1185">Reference proteome</keyword>
<evidence type="ECO:0000313" key="2">
    <source>
        <dbReference type="EMBL" id="WFL76682.1"/>
    </source>
</evidence>
<dbReference type="PANTHER" id="PTHR34219:SF6">
    <property type="entry name" value="BLR3280 PROTEIN"/>
    <property type="match status" value="1"/>
</dbReference>
<dbReference type="PANTHER" id="PTHR34219">
    <property type="entry name" value="IRON-REGULATED INNER MEMBRANE PROTEIN-RELATED"/>
    <property type="match status" value="1"/>
</dbReference>
<gene>
    <name evidence="2" type="ORF">P7228_11825</name>
</gene>
<name>A0ABY8FP89_9SPHN</name>
<dbReference type="RefSeq" id="WP_278015443.1">
    <property type="nucleotide sequence ID" value="NZ_CP121106.1"/>
</dbReference>
<feature type="transmembrane region" description="Helical" evidence="1">
    <location>
        <begin position="204"/>
        <end position="224"/>
    </location>
</feature>
<reference evidence="2 3" key="1">
    <citation type="submission" date="2023-03" db="EMBL/GenBank/DDBJ databases">
        <title>Altererythrobacter sp. CAU 1644 isolated from sand.</title>
        <authorList>
            <person name="Kim W."/>
        </authorList>
    </citation>
    <scope>NUCLEOTIDE SEQUENCE [LARGE SCALE GENOMIC DNA]</scope>
    <source>
        <strain evidence="2 3">CAU 1644</strain>
    </source>
</reference>
<accession>A0ABY8FP89</accession>
<organism evidence="2 3">
    <name type="scientific">Altererythrobacter arenosus</name>
    <dbReference type="NCBI Taxonomy" id="3032592"/>
    <lineage>
        <taxon>Bacteria</taxon>
        <taxon>Pseudomonadati</taxon>
        <taxon>Pseudomonadota</taxon>
        <taxon>Alphaproteobacteria</taxon>
        <taxon>Sphingomonadales</taxon>
        <taxon>Erythrobacteraceae</taxon>
        <taxon>Altererythrobacter</taxon>
    </lineage>
</organism>
<dbReference type="Proteomes" id="UP001215827">
    <property type="component" value="Chromosome"/>
</dbReference>
<feature type="transmembrane region" description="Helical" evidence="1">
    <location>
        <begin position="16"/>
        <end position="36"/>
    </location>
</feature>
<sequence>MAQKPLMLRFAKWHIWLGWLVGFPILMWMVTGLFMASKPIEEVRGNHLRIEAEPQALPPGNPVPIPIQLSDAPPIREFRTAMQRGRAVTFVTYLDGRVKRFDATEGTSINALDALEAREVAEQAIVGGQEVERVTFFDAKETPFDFRREIPVWQVALKDGARVYVGRDTGEIEAVRTRWWRWFDFMWGLHIMDLQTREKTSHPILIIFALLGVIGALLGCILMFRRRKARIAG</sequence>
<evidence type="ECO:0000313" key="3">
    <source>
        <dbReference type="Proteomes" id="UP001215827"/>
    </source>
</evidence>
<dbReference type="EMBL" id="CP121106">
    <property type="protein sequence ID" value="WFL76682.1"/>
    <property type="molecule type" value="Genomic_DNA"/>
</dbReference>
<dbReference type="InterPro" id="IPR005625">
    <property type="entry name" value="PepSY-ass_TM"/>
</dbReference>
<keyword evidence="1" id="KW-1133">Transmembrane helix</keyword>
<keyword evidence="1" id="KW-0472">Membrane</keyword>
<dbReference type="Pfam" id="PF03929">
    <property type="entry name" value="PepSY_TM"/>
    <property type="match status" value="1"/>
</dbReference>
<evidence type="ECO:0000256" key="1">
    <source>
        <dbReference type="SAM" id="Phobius"/>
    </source>
</evidence>
<proteinExistence type="predicted"/>
<keyword evidence="1" id="KW-0812">Transmembrane</keyword>